<evidence type="ECO:0000313" key="1">
    <source>
        <dbReference type="EMBL" id="CAG8511225.1"/>
    </source>
</evidence>
<comment type="caution">
    <text evidence="1">The sequence shown here is derived from an EMBL/GenBank/DDBJ whole genome shotgun (WGS) entry which is preliminary data.</text>
</comment>
<accession>A0A9N8ZY45</accession>
<sequence>MLTGPKAIVSRARYKSQTPAFAKPVTINNLSVYDSYTDPHEDPCYNESDILETDDLSNATSNKPSILKLFV</sequence>
<proteinExistence type="predicted"/>
<dbReference type="Proteomes" id="UP000789396">
    <property type="component" value="Unassembled WGS sequence"/>
</dbReference>
<gene>
    <name evidence="1" type="ORF">RFULGI_LOCUS2905</name>
</gene>
<organism evidence="1 2">
    <name type="scientific">Racocetra fulgida</name>
    <dbReference type="NCBI Taxonomy" id="60492"/>
    <lineage>
        <taxon>Eukaryota</taxon>
        <taxon>Fungi</taxon>
        <taxon>Fungi incertae sedis</taxon>
        <taxon>Mucoromycota</taxon>
        <taxon>Glomeromycotina</taxon>
        <taxon>Glomeromycetes</taxon>
        <taxon>Diversisporales</taxon>
        <taxon>Gigasporaceae</taxon>
        <taxon>Racocetra</taxon>
    </lineage>
</organism>
<protein>
    <submittedName>
        <fullName evidence="1">12538_t:CDS:1</fullName>
    </submittedName>
</protein>
<reference evidence="1" key="1">
    <citation type="submission" date="2021-06" db="EMBL/GenBank/DDBJ databases">
        <authorList>
            <person name="Kallberg Y."/>
            <person name="Tangrot J."/>
            <person name="Rosling A."/>
        </authorList>
    </citation>
    <scope>NUCLEOTIDE SEQUENCE</scope>
    <source>
        <strain evidence="1">IN212</strain>
    </source>
</reference>
<dbReference type="EMBL" id="CAJVPZ010002357">
    <property type="protein sequence ID" value="CAG8511225.1"/>
    <property type="molecule type" value="Genomic_DNA"/>
</dbReference>
<dbReference type="AlphaFoldDB" id="A0A9N8ZY45"/>
<evidence type="ECO:0000313" key="2">
    <source>
        <dbReference type="Proteomes" id="UP000789396"/>
    </source>
</evidence>
<keyword evidence="2" id="KW-1185">Reference proteome</keyword>
<name>A0A9N8ZY45_9GLOM</name>